<keyword evidence="1" id="KW-0560">Oxidoreductase</keyword>
<dbReference type="Gene3D" id="1.20.140.10">
    <property type="entry name" value="Butyryl-CoA Dehydrogenase, subunit A, domain 3"/>
    <property type="match status" value="1"/>
</dbReference>
<name>A0A8H2JP01_9GAMM</name>
<dbReference type="RefSeq" id="WP_138620693.1">
    <property type="nucleotide sequence ID" value="NZ_SZVP01000002.1"/>
</dbReference>
<keyword evidence="4" id="KW-0503">Monooxygenase</keyword>
<dbReference type="Pfam" id="PF02771">
    <property type="entry name" value="Acyl-CoA_dh_N"/>
    <property type="match status" value="1"/>
</dbReference>
<evidence type="ECO:0000259" key="2">
    <source>
        <dbReference type="Pfam" id="PF02771"/>
    </source>
</evidence>
<dbReference type="Gene3D" id="1.10.540.10">
    <property type="entry name" value="Acyl-CoA dehydrogenase/oxidase, N-terminal domain"/>
    <property type="match status" value="1"/>
</dbReference>
<dbReference type="OrthoDB" id="7316074at2"/>
<dbReference type="Gene3D" id="2.40.110.10">
    <property type="entry name" value="Butyryl-CoA Dehydrogenase, subunit A, domain 2"/>
    <property type="match status" value="1"/>
</dbReference>
<dbReference type="InterPro" id="IPR037069">
    <property type="entry name" value="AcylCoA_DH/ox_N_sf"/>
</dbReference>
<dbReference type="GO" id="GO:0050660">
    <property type="term" value="F:flavin adenine dinucleotide binding"/>
    <property type="evidence" value="ECO:0007669"/>
    <property type="project" value="InterPro"/>
</dbReference>
<dbReference type="Proteomes" id="UP000307702">
    <property type="component" value="Unassembled WGS sequence"/>
</dbReference>
<evidence type="ECO:0000313" key="5">
    <source>
        <dbReference type="Proteomes" id="UP000307702"/>
    </source>
</evidence>
<accession>A0A8H2JP01</accession>
<feature type="domain" description="Acyl-CoA dehydrogenase/oxidase N-terminal" evidence="2">
    <location>
        <begin position="18"/>
        <end position="108"/>
    </location>
</feature>
<dbReference type="EMBL" id="SZVP01000002">
    <property type="protein sequence ID" value="TMM46932.1"/>
    <property type="molecule type" value="Genomic_DNA"/>
</dbReference>
<dbReference type="PIRSF" id="PIRSF016578">
    <property type="entry name" value="HsaA"/>
    <property type="match status" value="1"/>
</dbReference>
<reference evidence="4 5" key="1">
    <citation type="submission" date="2019-05" db="EMBL/GenBank/DDBJ databases">
        <title>Colwellia ponticola sp. nov., isolated from seawater.</title>
        <authorList>
            <person name="Yoon J.-H."/>
        </authorList>
    </citation>
    <scope>NUCLEOTIDE SEQUENCE [LARGE SCALE GENOMIC DNA]</scope>
    <source>
        <strain evidence="4 5">OISW-25</strain>
    </source>
</reference>
<dbReference type="InterPro" id="IPR013107">
    <property type="entry name" value="Acyl-CoA_DH_C"/>
</dbReference>
<protein>
    <submittedName>
        <fullName evidence="4">Flavin-dependent monooxygenase</fullName>
    </submittedName>
</protein>
<evidence type="ECO:0000313" key="4">
    <source>
        <dbReference type="EMBL" id="TMM46932.1"/>
    </source>
</evidence>
<comment type="caution">
    <text evidence="4">The sequence shown here is derived from an EMBL/GenBank/DDBJ whole genome shotgun (WGS) entry which is preliminary data.</text>
</comment>
<dbReference type="InterPro" id="IPR013786">
    <property type="entry name" value="AcylCoA_DH/ox_N"/>
</dbReference>
<dbReference type="AlphaFoldDB" id="A0A8H2JP01"/>
<dbReference type="GO" id="GO:0016627">
    <property type="term" value="F:oxidoreductase activity, acting on the CH-CH group of donors"/>
    <property type="evidence" value="ECO:0007669"/>
    <property type="project" value="InterPro"/>
</dbReference>
<evidence type="ECO:0000259" key="3">
    <source>
        <dbReference type="Pfam" id="PF08028"/>
    </source>
</evidence>
<gene>
    <name evidence="4" type="ORF">FCS21_03975</name>
</gene>
<dbReference type="SUPFAM" id="SSF47203">
    <property type="entry name" value="Acyl-CoA dehydrogenase C-terminal domain-like"/>
    <property type="match status" value="1"/>
</dbReference>
<dbReference type="InterPro" id="IPR036250">
    <property type="entry name" value="AcylCo_DH-like_C"/>
</dbReference>
<evidence type="ECO:0000256" key="1">
    <source>
        <dbReference type="ARBA" id="ARBA00023002"/>
    </source>
</evidence>
<keyword evidence="5" id="KW-1185">Reference proteome</keyword>
<dbReference type="SUPFAM" id="SSF56645">
    <property type="entry name" value="Acyl-CoA dehydrogenase NM domain-like"/>
    <property type="match status" value="1"/>
</dbReference>
<organism evidence="4 5">
    <name type="scientific">Colwellia ponticola</name>
    <dbReference type="NCBI Taxonomy" id="2304625"/>
    <lineage>
        <taxon>Bacteria</taxon>
        <taxon>Pseudomonadati</taxon>
        <taxon>Pseudomonadota</taxon>
        <taxon>Gammaproteobacteria</taxon>
        <taxon>Alteromonadales</taxon>
        <taxon>Colwelliaceae</taxon>
        <taxon>Colwellia</taxon>
    </lineage>
</organism>
<dbReference type="InterPro" id="IPR009100">
    <property type="entry name" value="AcylCoA_DH/oxidase_NM_dom_sf"/>
</dbReference>
<feature type="domain" description="Acyl-CoA dehydrogenase C-terminal" evidence="3">
    <location>
        <begin position="256"/>
        <end position="384"/>
    </location>
</feature>
<dbReference type="GO" id="GO:0004497">
    <property type="term" value="F:monooxygenase activity"/>
    <property type="evidence" value="ECO:0007669"/>
    <property type="project" value="UniProtKB-KW"/>
</dbReference>
<proteinExistence type="predicted"/>
<dbReference type="Pfam" id="PF08028">
    <property type="entry name" value="Acyl-CoA_dh_2"/>
    <property type="match status" value="1"/>
</dbReference>
<sequence length="406" mass="44870">MSVPHKIDITGIADDFLTPEATRLIEAAEQLVPNLLERAQATDEAGRISDDTVREMTDAGLFRVLQPKRWGGYELDPRVFYIIQMTLAQGCMSTAWIYGVIGVHNWQIGLFDEKAQVEVLGEDSATLIASTYMPVGKVEAVDGGFTFSGRWGFSSGVEHCEWIFLGGLVPKSPDSKELEHRTFLLPKSDFDIVKNWDVHGLRGTGSHDIVVKGAFVPEYRTHQTNDYSDAACKGRAINDNPLYKIPFVQIFQRAVSTACIGALDGAIKGFRQRCEEHVGKHGAKTAEDVNAQMAVTEAMMTSDQLKLVLFRNFAEVVKYTNRGELMPVEARLLHRAQSASVSKLAAEKVSEILRACAASGLYRSNPIERTFRDLHQARGHIANNADAYMRAHGTVMLGLPNADPFV</sequence>
<dbReference type="InterPro" id="IPR046373">
    <property type="entry name" value="Acyl-CoA_Oxase/DH_mid-dom_sf"/>
</dbReference>